<evidence type="ECO:0000256" key="7">
    <source>
        <dbReference type="ARBA" id="ARBA00030776"/>
    </source>
</evidence>
<name>W6TEZ0_HOLOB</name>
<dbReference type="InterPro" id="IPR006359">
    <property type="entry name" value="Tscrpt_elong_fac_GreA"/>
</dbReference>
<dbReference type="NCBIfam" id="NF001261">
    <property type="entry name" value="PRK00226.1-2"/>
    <property type="match status" value="1"/>
</dbReference>
<dbReference type="InterPro" id="IPR018151">
    <property type="entry name" value="TF_GreA/GreB_CS"/>
</dbReference>
<evidence type="ECO:0000256" key="5">
    <source>
        <dbReference type="ARBA" id="ARBA00023163"/>
    </source>
</evidence>
<keyword evidence="12" id="KW-0251">Elongation factor</keyword>
<keyword evidence="4 8" id="KW-0238">DNA-binding</keyword>
<dbReference type="STRING" id="1399147.P618_200320"/>
<keyword evidence="13" id="KW-1185">Reference proteome</keyword>
<dbReference type="PROSITE" id="PS00829">
    <property type="entry name" value="GREAB_1"/>
    <property type="match status" value="1"/>
</dbReference>
<dbReference type="SUPFAM" id="SSF46557">
    <property type="entry name" value="GreA transcript cleavage protein, N-terminal domain"/>
    <property type="match status" value="1"/>
</dbReference>
<dbReference type="GO" id="GO:0006354">
    <property type="term" value="P:DNA-templated transcription elongation"/>
    <property type="evidence" value="ECO:0007669"/>
    <property type="project" value="TreeGrafter"/>
</dbReference>
<evidence type="ECO:0000313" key="12">
    <source>
        <dbReference type="EMBL" id="ETZ07479.1"/>
    </source>
</evidence>
<evidence type="ECO:0000256" key="4">
    <source>
        <dbReference type="ARBA" id="ARBA00023125"/>
    </source>
</evidence>
<dbReference type="PIRSF" id="PIRSF006092">
    <property type="entry name" value="GreA_GreB"/>
    <property type="match status" value="1"/>
</dbReference>
<dbReference type="InterPro" id="IPR022691">
    <property type="entry name" value="Tscrpt_elong_fac_GreA/B_N"/>
</dbReference>
<dbReference type="HAMAP" id="MF_00105">
    <property type="entry name" value="GreA_GreB"/>
    <property type="match status" value="1"/>
</dbReference>
<dbReference type="PANTHER" id="PTHR30437:SF4">
    <property type="entry name" value="TRANSCRIPTION ELONGATION FACTOR GREA"/>
    <property type="match status" value="1"/>
</dbReference>
<evidence type="ECO:0000256" key="6">
    <source>
        <dbReference type="ARBA" id="ARBA00024916"/>
    </source>
</evidence>
<dbReference type="EMBL" id="AWTR02000042">
    <property type="protein sequence ID" value="ETZ07479.1"/>
    <property type="molecule type" value="Genomic_DNA"/>
</dbReference>
<dbReference type="eggNOG" id="COG0782">
    <property type="taxonomic scope" value="Bacteria"/>
</dbReference>
<dbReference type="NCBIfam" id="TIGR01462">
    <property type="entry name" value="greA"/>
    <property type="match status" value="1"/>
</dbReference>
<dbReference type="Pfam" id="PF01272">
    <property type="entry name" value="GreA_GreB"/>
    <property type="match status" value="1"/>
</dbReference>
<dbReference type="SUPFAM" id="SSF54534">
    <property type="entry name" value="FKBP-like"/>
    <property type="match status" value="1"/>
</dbReference>
<sequence length="171" mass="19211">MIVSGSIPMTERGLRQLQDELKNLTFVERPQVIAEIAKARSYGDLSENAEYAAAKERQNLVERRIRYIEERISRAQVVDLRMLSGNKVFFGAHVLLEEGEGEREVEYQIVGADEANIQEGRLSIEAPLAKALIGKEVGDFITLTIAQKKKEFLIKSVKYISDVDSCVNPSL</sequence>
<dbReference type="InterPro" id="IPR001437">
    <property type="entry name" value="Tscrpt_elong_fac_GreA/B_C"/>
</dbReference>
<dbReference type="Proteomes" id="UP000019112">
    <property type="component" value="Unassembled WGS sequence"/>
</dbReference>
<comment type="function">
    <text evidence="6 8 9">Necessary for efficient RNA polymerase transcription elongation past template-encoded arresting sites. The arresting sites in DNA have the property of trapping a certain fraction of elongating RNA polymerases that pass through, resulting in locked ternary complexes. Cleavage of the nascent transcript by cleavage factors such as GreA or GreB allows the resumption of elongation from the new 3'terminus. GreA releases sequences of 2 to 3 nucleotides.</text>
</comment>
<feature type="domain" description="Transcription elongation factor GreA/GreB N-terminal" evidence="11">
    <location>
        <begin position="7"/>
        <end position="77"/>
    </location>
</feature>
<dbReference type="PANTHER" id="PTHR30437">
    <property type="entry name" value="TRANSCRIPTION ELONGATION FACTOR GREA"/>
    <property type="match status" value="1"/>
</dbReference>
<evidence type="ECO:0000256" key="8">
    <source>
        <dbReference type="HAMAP-Rule" id="MF_00105"/>
    </source>
</evidence>
<dbReference type="AlphaFoldDB" id="W6TEZ0"/>
<keyword evidence="5 8" id="KW-0804">Transcription</keyword>
<keyword evidence="12" id="KW-0648">Protein biosynthesis</keyword>
<dbReference type="GO" id="GO:0003746">
    <property type="term" value="F:translation elongation factor activity"/>
    <property type="evidence" value="ECO:0007669"/>
    <property type="project" value="UniProtKB-KW"/>
</dbReference>
<dbReference type="Gene3D" id="1.10.287.180">
    <property type="entry name" value="Transcription elongation factor, GreA/GreB, N-terminal domain"/>
    <property type="match status" value="1"/>
</dbReference>
<reference evidence="12 13" key="1">
    <citation type="journal article" date="2014" name="FEMS Microbiol. Lett.">
        <title>Draft genome sequences of three Holospora species (Holospora obtusa, Holospora undulata, and Holospora elegans), endonuclear symbiotic bacteria of the ciliate Paramecium caudatum.</title>
        <authorList>
            <person name="Dohra H."/>
            <person name="Tanaka K."/>
            <person name="Suzuki T."/>
            <person name="Fujishima M."/>
            <person name="Suzuki H."/>
        </authorList>
    </citation>
    <scope>NUCLEOTIDE SEQUENCE [LARGE SCALE GENOMIC DNA]</scope>
    <source>
        <strain evidence="12 13">F1</strain>
    </source>
</reference>
<feature type="domain" description="Transcription elongation factor GreA/GreB C-terminal" evidence="10">
    <location>
        <begin position="86"/>
        <end position="159"/>
    </location>
</feature>
<dbReference type="Pfam" id="PF03449">
    <property type="entry name" value="GreA_GreB_N"/>
    <property type="match status" value="1"/>
</dbReference>
<evidence type="ECO:0000256" key="9">
    <source>
        <dbReference type="RuleBase" id="RU000556"/>
    </source>
</evidence>
<comment type="caution">
    <text evidence="12">The sequence shown here is derived from an EMBL/GenBank/DDBJ whole genome shotgun (WGS) entry which is preliminary data.</text>
</comment>
<dbReference type="FunFam" id="3.10.50.30:FF:000001">
    <property type="entry name" value="Transcription elongation factor GreA"/>
    <property type="match status" value="1"/>
</dbReference>
<evidence type="ECO:0000256" key="3">
    <source>
        <dbReference type="ARBA" id="ARBA00023015"/>
    </source>
</evidence>
<evidence type="ECO:0000259" key="11">
    <source>
        <dbReference type="Pfam" id="PF03449"/>
    </source>
</evidence>
<dbReference type="InterPro" id="IPR036953">
    <property type="entry name" value="GreA/GreB_C_sf"/>
</dbReference>
<dbReference type="InterPro" id="IPR028624">
    <property type="entry name" value="Tscrpt_elong_fac_GreA/B"/>
</dbReference>
<dbReference type="InterPro" id="IPR023459">
    <property type="entry name" value="Tscrpt_elong_fac_GreA/B_fam"/>
</dbReference>
<dbReference type="FunFam" id="1.10.287.180:FF:000001">
    <property type="entry name" value="Transcription elongation factor GreA"/>
    <property type="match status" value="1"/>
</dbReference>
<dbReference type="InterPro" id="IPR036805">
    <property type="entry name" value="Tscrpt_elong_fac_GreA/B_N_sf"/>
</dbReference>
<dbReference type="Gene3D" id="3.10.50.30">
    <property type="entry name" value="Transcription elongation factor, GreA/GreB, C-terminal domain"/>
    <property type="match status" value="1"/>
</dbReference>
<evidence type="ECO:0000313" key="13">
    <source>
        <dbReference type="Proteomes" id="UP000019112"/>
    </source>
</evidence>
<dbReference type="GO" id="GO:0003677">
    <property type="term" value="F:DNA binding"/>
    <property type="evidence" value="ECO:0007669"/>
    <property type="project" value="UniProtKB-UniRule"/>
</dbReference>
<gene>
    <name evidence="8" type="primary">greA</name>
    <name evidence="12" type="ORF">P618_200320</name>
</gene>
<evidence type="ECO:0000256" key="1">
    <source>
        <dbReference type="ARBA" id="ARBA00008213"/>
    </source>
</evidence>
<evidence type="ECO:0000256" key="2">
    <source>
        <dbReference type="ARBA" id="ARBA00013729"/>
    </source>
</evidence>
<evidence type="ECO:0000259" key="10">
    <source>
        <dbReference type="Pfam" id="PF01272"/>
    </source>
</evidence>
<comment type="similarity">
    <text evidence="1 8 9">Belongs to the GreA/GreB family.</text>
</comment>
<dbReference type="GO" id="GO:0070063">
    <property type="term" value="F:RNA polymerase binding"/>
    <property type="evidence" value="ECO:0007669"/>
    <property type="project" value="InterPro"/>
</dbReference>
<dbReference type="GO" id="GO:0032784">
    <property type="term" value="P:regulation of DNA-templated transcription elongation"/>
    <property type="evidence" value="ECO:0007669"/>
    <property type="project" value="UniProtKB-UniRule"/>
</dbReference>
<accession>W6TEZ0</accession>
<protein>
    <recommendedName>
        <fullName evidence="2 8">Transcription elongation factor GreA</fullName>
    </recommendedName>
    <alternativeName>
        <fullName evidence="7 8">Transcript cleavage factor GreA</fullName>
    </alternativeName>
</protein>
<organism evidence="12 13">
    <name type="scientific">Holospora obtusa F1</name>
    <dbReference type="NCBI Taxonomy" id="1399147"/>
    <lineage>
        <taxon>Bacteria</taxon>
        <taxon>Pseudomonadati</taxon>
        <taxon>Pseudomonadota</taxon>
        <taxon>Alphaproteobacteria</taxon>
        <taxon>Holosporales</taxon>
        <taxon>Holosporaceae</taxon>
        <taxon>Holospora</taxon>
    </lineage>
</organism>
<keyword evidence="3 8" id="KW-0805">Transcription regulation</keyword>
<proteinExistence type="inferred from homology"/>
<dbReference type="NCBIfam" id="NF001263">
    <property type="entry name" value="PRK00226.1-4"/>
    <property type="match status" value="1"/>
</dbReference>